<evidence type="ECO:0000313" key="8">
    <source>
        <dbReference type="Proteomes" id="UP000019151"/>
    </source>
</evidence>
<dbReference type="AlphaFoldDB" id="W0RD66"/>
<gene>
    <name evidence="7" type="ORF">J421_1179</name>
</gene>
<protein>
    <submittedName>
        <fullName evidence="7">ABC-type transporter, integral membrane subunit</fullName>
    </submittedName>
</protein>
<evidence type="ECO:0000256" key="1">
    <source>
        <dbReference type="ARBA" id="ARBA00004651"/>
    </source>
</evidence>
<dbReference type="eggNOG" id="COG1079">
    <property type="taxonomic scope" value="Bacteria"/>
</dbReference>
<dbReference type="GO" id="GO:0022857">
    <property type="term" value="F:transmembrane transporter activity"/>
    <property type="evidence" value="ECO:0007669"/>
    <property type="project" value="InterPro"/>
</dbReference>
<feature type="transmembrane region" description="Helical" evidence="6">
    <location>
        <begin position="147"/>
        <end position="164"/>
    </location>
</feature>
<accession>W0RD66</accession>
<feature type="transmembrane region" description="Helical" evidence="6">
    <location>
        <begin position="35"/>
        <end position="55"/>
    </location>
</feature>
<dbReference type="STRING" id="861299.J421_1179"/>
<evidence type="ECO:0000256" key="4">
    <source>
        <dbReference type="ARBA" id="ARBA00022989"/>
    </source>
</evidence>
<dbReference type="KEGG" id="gba:J421_1179"/>
<dbReference type="CDD" id="cd06580">
    <property type="entry name" value="TM_PBP1_transp_TpRbsC_like"/>
    <property type="match status" value="1"/>
</dbReference>
<keyword evidence="8" id="KW-1185">Reference proteome</keyword>
<feature type="transmembrane region" description="Helical" evidence="6">
    <location>
        <begin position="90"/>
        <end position="111"/>
    </location>
</feature>
<sequence>MPDSALGGFLEATVRTATPLAYAALGEAVVERAGLINIGVEGAIIAGALAALVGAGAAGTLAGFAAAALAGAAIAAVFAVFAVARGSDQIITGTAVTLLGLGLTGALYRMLYGDVGAALSTPTTPPRAVPGLAALPVVGRALFAQPPATYALYALVPAVWWWMYRTHAGLALRAVGERPEAAEAAGIRVRRVRFGAVLFGGAMGGVAGATLVLAQAGTFAEGMSAGRGFIAVAIVVLGRWHPLGVAAGALLFGAASALQYLFQAMGWALPYQLFLALPYALTLVVLATAGARRGAGAAPAALGQIAREG</sequence>
<dbReference type="OrthoDB" id="45037at2"/>
<feature type="transmembrane region" description="Helical" evidence="6">
    <location>
        <begin position="194"/>
        <end position="213"/>
    </location>
</feature>
<dbReference type="Pfam" id="PF02653">
    <property type="entry name" value="BPD_transp_2"/>
    <property type="match status" value="1"/>
</dbReference>
<keyword evidence="3 6" id="KW-0812">Transmembrane</keyword>
<feature type="transmembrane region" description="Helical" evidence="6">
    <location>
        <begin position="244"/>
        <end position="262"/>
    </location>
</feature>
<comment type="subcellular location">
    <subcellularLocation>
        <location evidence="1">Cell membrane</location>
        <topology evidence="1">Multi-pass membrane protein</topology>
    </subcellularLocation>
</comment>
<evidence type="ECO:0000256" key="2">
    <source>
        <dbReference type="ARBA" id="ARBA00022475"/>
    </source>
</evidence>
<dbReference type="PANTHER" id="PTHR43370">
    <property type="entry name" value="SUGAR ABC TRANSPORTER INTEGRAL MEMBRANE PROTEIN-RELATED"/>
    <property type="match status" value="1"/>
</dbReference>
<keyword evidence="2" id="KW-1003">Cell membrane</keyword>
<proteinExistence type="predicted"/>
<dbReference type="Proteomes" id="UP000019151">
    <property type="component" value="Chromosome"/>
</dbReference>
<feature type="transmembrane region" description="Helical" evidence="6">
    <location>
        <begin position="61"/>
        <end position="83"/>
    </location>
</feature>
<dbReference type="GO" id="GO:0005886">
    <property type="term" value="C:plasma membrane"/>
    <property type="evidence" value="ECO:0007669"/>
    <property type="project" value="UniProtKB-SubCell"/>
</dbReference>
<dbReference type="RefSeq" id="WP_025410241.1">
    <property type="nucleotide sequence ID" value="NZ_CP007128.1"/>
</dbReference>
<dbReference type="InParanoid" id="W0RD66"/>
<dbReference type="InterPro" id="IPR001851">
    <property type="entry name" value="ABC_transp_permease"/>
</dbReference>
<keyword evidence="4 6" id="KW-1133">Transmembrane helix</keyword>
<name>W0RD66_9BACT</name>
<dbReference type="PANTHER" id="PTHR43370:SF2">
    <property type="entry name" value="ABC TRANSPORTER PERMEASE PROTEIN"/>
    <property type="match status" value="1"/>
</dbReference>
<evidence type="ECO:0000313" key="7">
    <source>
        <dbReference type="EMBL" id="AHG88716.1"/>
    </source>
</evidence>
<organism evidence="7 8">
    <name type="scientific">Gemmatirosa kalamazoonensis</name>
    <dbReference type="NCBI Taxonomy" id="861299"/>
    <lineage>
        <taxon>Bacteria</taxon>
        <taxon>Pseudomonadati</taxon>
        <taxon>Gemmatimonadota</taxon>
        <taxon>Gemmatimonadia</taxon>
        <taxon>Gemmatimonadales</taxon>
        <taxon>Gemmatimonadaceae</taxon>
        <taxon>Gemmatirosa</taxon>
    </lineage>
</organism>
<dbReference type="HOGENOM" id="CLU_040769_1_0_0"/>
<reference evidence="7 8" key="1">
    <citation type="journal article" date="2014" name="Genome Announc.">
        <title>Genome Sequence and Methylome of Soil Bacterium Gemmatirosa kalamazoonensis KBS708T, a Member of the Rarely Cultivated Gemmatimonadetes Phylum.</title>
        <authorList>
            <person name="Debruyn J.M."/>
            <person name="Radosevich M."/>
            <person name="Wommack K.E."/>
            <person name="Polson S.W."/>
            <person name="Hauser L.J."/>
            <person name="Fawaz M.N."/>
            <person name="Korlach J."/>
            <person name="Tsai Y.C."/>
        </authorList>
    </citation>
    <scope>NUCLEOTIDE SEQUENCE [LARGE SCALE GENOMIC DNA]</scope>
    <source>
        <strain evidence="7 8">KBS708</strain>
    </source>
</reference>
<dbReference type="EMBL" id="CP007128">
    <property type="protein sequence ID" value="AHG88716.1"/>
    <property type="molecule type" value="Genomic_DNA"/>
</dbReference>
<evidence type="ECO:0000256" key="6">
    <source>
        <dbReference type="SAM" id="Phobius"/>
    </source>
</evidence>
<evidence type="ECO:0000256" key="3">
    <source>
        <dbReference type="ARBA" id="ARBA00022692"/>
    </source>
</evidence>
<evidence type="ECO:0000256" key="5">
    <source>
        <dbReference type="ARBA" id="ARBA00023136"/>
    </source>
</evidence>
<feature type="transmembrane region" description="Helical" evidence="6">
    <location>
        <begin position="268"/>
        <end position="289"/>
    </location>
</feature>
<keyword evidence="5 6" id="KW-0472">Membrane</keyword>